<keyword evidence="5" id="KW-1185">Reference proteome</keyword>
<keyword evidence="3" id="KW-0812">Transmembrane</keyword>
<dbReference type="GO" id="GO:0015225">
    <property type="term" value="F:biotin transmembrane transporter activity"/>
    <property type="evidence" value="ECO:0007669"/>
    <property type="project" value="UniProtKB-UniRule"/>
</dbReference>
<dbReference type="AlphaFoldDB" id="A0A410P5S0"/>
<proteinExistence type="inferred from homology"/>
<evidence type="ECO:0000256" key="1">
    <source>
        <dbReference type="ARBA" id="ARBA00010692"/>
    </source>
</evidence>
<organism evidence="4 5">
    <name type="scientific">Velamenicoccus archaeovorus</name>
    <dbReference type="NCBI Taxonomy" id="1930593"/>
    <lineage>
        <taxon>Bacteria</taxon>
        <taxon>Pseudomonadati</taxon>
        <taxon>Candidatus Omnitrophota</taxon>
        <taxon>Candidatus Velamenicoccus</taxon>
    </lineage>
</organism>
<dbReference type="Pfam" id="PF02632">
    <property type="entry name" value="BioY"/>
    <property type="match status" value="1"/>
</dbReference>
<dbReference type="PANTHER" id="PTHR34295">
    <property type="entry name" value="BIOTIN TRANSPORTER BIOY"/>
    <property type="match status" value="1"/>
</dbReference>
<dbReference type="KEGG" id="vai:BU251_07080"/>
<sequence length="184" mass="19966">MTTFDMMLSKKSALAVSALKIGGLTVLLCFSSFIKLPLFFTPVPVTLQTFVIFLAGGLLGPVEAFISVAAYIAIGIFGAPFFANAGWGVPYLLGPTGGYLLGFLAAAWMISKVRNLFSLRTVVANFICMAFGMVVIHACGALWLMAGLRMMTLQAFFLGSMPFILPDLMKAWIAAWICVRLYKR</sequence>
<dbReference type="PIRSF" id="PIRSF016661">
    <property type="entry name" value="BioY"/>
    <property type="match status" value="1"/>
</dbReference>
<keyword evidence="2" id="KW-1003">Cell membrane</keyword>
<dbReference type="Proteomes" id="UP000287243">
    <property type="component" value="Chromosome"/>
</dbReference>
<keyword evidence="2 3" id="KW-0472">Membrane</keyword>
<dbReference type="RefSeq" id="WP_128700327.1">
    <property type="nucleotide sequence ID" value="NZ_CP019384.1"/>
</dbReference>
<name>A0A410P5S0_VELA1</name>
<reference evidence="4 5" key="1">
    <citation type="submission" date="2017-01" db="EMBL/GenBank/DDBJ databases">
        <title>First insights into the biology of 'candidatus Vampirococcus archaeovorus'.</title>
        <authorList>
            <person name="Kizina J."/>
            <person name="Jordan S."/>
            <person name="Stueber K."/>
            <person name="Reinhardt R."/>
            <person name="Harder J."/>
        </authorList>
    </citation>
    <scope>NUCLEOTIDE SEQUENCE [LARGE SCALE GENOMIC DNA]</scope>
    <source>
        <strain evidence="4 5">LiM</strain>
    </source>
</reference>
<feature type="transmembrane region" description="Helical" evidence="3">
    <location>
        <begin position="89"/>
        <end position="110"/>
    </location>
</feature>
<evidence type="ECO:0000256" key="2">
    <source>
        <dbReference type="PIRNR" id="PIRNR016661"/>
    </source>
</evidence>
<keyword evidence="3" id="KW-1133">Transmembrane helix</keyword>
<dbReference type="Gene3D" id="1.10.1760.20">
    <property type="match status" value="1"/>
</dbReference>
<accession>A0A410P5S0</accession>
<evidence type="ECO:0000313" key="4">
    <source>
        <dbReference type="EMBL" id="QAT17493.1"/>
    </source>
</evidence>
<dbReference type="OrthoDB" id="1496139at2"/>
<feature type="transmembrane region" description="Helical" evidence="3">
    <location>
        <begin position="12"/>
        <end position="33"/>
    </location>
</feature>
<comment type="similarity">
    <text evidence="1 2">Belongs to the BioY family.</text>
</comment>
<feature type="transmembrane region" description="Helical" evidence="3">
    <location>
        <begin position="39"/>
        <end position="59"/>
    </location>
</feature>
<evidence type="ECO:0000313" key="5">
    <source>
        <dbReference type="Proteomes" id="UP000287243"/>
    </source>
</evidence>
<feature type="transmembrane region" description="Helical" evidence="3">
    <location>
        <begin position="64"/>
        <end position="83"/>
    </location>
</feature>
<dbReference type="GO" id="GO:0005886">
    <property type="term" value="C:plasma membrane"/>
    <property type="evidence" value="ECO:0007669"/>
    <property type="project" value="UniProtKB-SubCell"/>
</dbReference>
<dbReference type="InterPro" id="IPR003784">
    <property type="entry name" value="BioY"/>
</dbReference>
<evidence type="ECO:0000256" key="3">
    <source>
        <dbReference type="SAM" id="Phobius"/>
    </source>
</evidence>
<comment type="subcellular location">
    <subcellularLocation>
        <location evidence="2">Cell membrane</location>
        <topology evidence="2">Multi-pass membrane protein</topology>
    </subcellularLocation>
</comment>
<gene>
    <name evidence="4" type="ORF">BU251_07080</name>
</gene>
<protein>
    <recommendedName>
        <fullName evidence="2">Biotin transporter</fullName>
    </recommendedName>
</protein>
<feature type="transmembrane region" description="Helical" evidence="3">
    <location>
        <begin position="122"/>
        <end position="144"/>
    </location>
</feature>
<keyword evidence="2" id="KW-0813">Transport</keyword>
<feature type="transmembrane region" description="Helical" evidence="3">
    <location>
        <begin position="156"/>
        <end position="179"/>
    </location>
</feature>
<dbReference type="EMBL" id="CP019384">
    <property type="protein sequence ID" value="QAT17493.1"/>
    <property type="molecule type" value="Genomic_DNA"/>
</dbReference>
<dbReference type="PANTHER" id="PTHR34295:SF1">
    <property type="entry name" value="BIOTIN TRANSPORTER BIOY"/>
    <property type="match status" value="1"/>
</dbReference>